<dbReference type="OrthoDB" id="5978656at2759"/>
<comment type="caution">
    <text evidence="6">The sequence shown here is derived from an EMBL/GenBank/DDBJ whole genome shotgun (WGS) entry which is preliminary data.</text>
</comment>
<comment type="subcellular location">
    <subcellularLocation>
        <location evidence="4 5">Cytoplasm</location>
    </subcellularLocation>
</comment>
<evidence type="ECO:0000256" key="3">
    <source>
        <dbReference type="ARBA" id="ARBA00022898"/>
    </source>
</evidence>
<proteinExistence type="inferred from homology"/>
<feature type="binding site" evidence="4">
    <location>
        <begin position="149"/>
        <end position="152"/>
    </location>
    <ligand>
        <name>pyridoxal 5'-phosphate</name>
        <dbReference type="ChEBI" id="CHEBI:597326"/>
    </ligand>
</feature>
<comment type="pathway">
    <text evidence="4 5">Cofactor biosynthesis; NAD(+) biosynthesis; quinolinate from L-kynurenine: step 2/3.</text>
</comment>
<dbReference type="GO" id="GO:0034354">
    <property type="term" value="P:'de novo' NAD+ biosynthetic process from L-tryptophan"/>
    <property type="evidence" value="ECO:0007669"/>
    <property type="project" value="UniProtKB-UniRule"/>
</dbReference>
<protein>
    <recommendedName>
        <fullName evidence="4 5">Kynureninase</fullName>
        <ecNumber evidence="4 5">3.7.1.3</ecNumber>
    </recommendedName>
    <alternativeName>
        <fullName evidence="4">Biosynthesis of nicotinic acid protein 5</fullName>
    </alternativeName>
    <alternativeName>
        <fullName evidence="4">L-kynurenine hydrolase</fullName>
    </alternativeName>
</protein>
<feature type="binding site" evidence="4">
    <location>
        <position position="219"/>
    </location>
    <ligand>
        <name>pyridoxal 5'-phosphate</name>
        <dbReference type="ChEBI" id="CHEBI:597326"/>
    </ligand>
</feature>
<dbReference type="InterPro" id="IPR015424">
    <property type="entry name" value="PyrdxlP-dep_Trfase"/>
</dbReference>
<dbReference type="GO" id="GO:0097268">
    <property type="term" value="C:cytoophidium"/>
    <property type="evidence" value="ECO:0007669"/>
    <property type="project" value="EnsemblFungi"/>
</dbReference>
<dbReference type="InterPro" id="IPR015421">
    <property type="entry name" value="PyrdxlP-dep_Trfase_major"/>
</dbReference>
<comment type="cofactor">
    <cofactor evidence="4 5">
        <name>pyridoxal 5'-phosphate</name>
        <dbReference type="ChEBI" id="CHEBI:597326"/>
    </cofactor>
</comment>
<dbReference type="Gene3D" id="3.40.640.10">
    <property type="entry name" value="Type I PLP-dependent aspartate aminotransferase-like (Major domain)"/>
    <property type="match status" value="2"/>
</dbReference>
<reference evidence="6 7" key="1">
    <citation type="submission" date="2016-10" db="EMBL/GenBank/DDBJ databases">
        <title>The genome of Paramicrosporidium saccamoebae is the missing link in understanding Cryptomycota and Microsporidia evolution.</title>
        <authorList>
            <person name="Quandt C.A."/>
            <person name="Beaudet D."/>
            <person name="Corsaro D."/>
            <person name="Michel R."/>
            <person name="Corradi N."/>
            <person name="James T."/>
        </authorList>
    </citation>
    <scope>NUCLEOTIDE SEQUENCE [LARGE SCALE GENOMIC DNA]</scope>
    <source>
        <strain evidence="6 7">KSL3</strain>
    </source>
</reference>
<dbReference type="Pfam" id="PF22580">
    <property type="entry name" value="KYNU_C"/>
    <property type="match status" value="1"/>
</dbReference>
<comment type="caution">
    <text evidence="4">Lacks conserved residue(s) required for the propagation of feature annotation.</text>
</comment>
<dbReference type="GO" id="GO:0019441">
    <property type="term" value="P:L-tryptophan catabolic process to kynurenine"/>
    <property type="evidence" value="ECO:0007669"/>
    <property type="project" value="TreeGrafter"/>
</dbReference>
<dbReference type="UniPathway" id="UPA00334">
    <property type="reaction ID" value="UER00455"/>
</dbReference>
<dbReference type="EC" id="3.7.1.3" evidence="4 5"/>
<feature type="binding site" evidence="4">
    <location>
        <position position="122"/>
    </location>
    <ligand>
        <name>pyridoxal 5'-phosphate</name>
        <dbReference type="ChEBI" id="CHEBI:597326"/>
    </ligand>
</feature>
<evidence type="ECO:0000256" key="2">
    <source>
        <dbReference type="ARBA" id="ARBA00022801"/>
    </source>
</evidence>
<comment type="catalytic activity">
    <reaction evidence="5">
        <text>3-hydroxy-L-kynurenine + H2O = 3-hydroxyanthranilate + L-alanine + H(+)</text>
        <dbReference type="Rhea" id="RHEA:25143"/>
        <dbReference type="ChEBI" id="CHEBI:15377"/>
        <dbReference type="ChEBI" id="CHEBI:15378"/>
        <dbReference type="ChEBI" id="CHEBI:36559"/>
        <dbReference type="ChEBI" id="CHEBI:57972"/>
        <dbReference type="ChEBI" id="CHEBI:58125"/>
        <dbReference type="EC" id="3.7.1.3"/>
    </reaction>
</comment>
<dbReference type="GO" id="GO:0097053">
    <property type="term" value="P:L-kynurenine catabolic process"/>
    <property type="evidence" value="ECO:0007669"/>
    <property type="project" value="UniProtKB-UniRule"/>
</dbReference>
<evidence type="ECO:0000256" key="1">
    <source>
        <dbReference type="ARBA" id="ARBA00022642"/>
    </source>
</evidence>
<name>A0A2H9TGR5_9FUNG</name>
<comment type="function">
    <text evidence="4 5">Catalyzes the cleavage of L-kynurenine (L-Kyn) and L-3-hydroxykynurenine (L-3OHKyn) into anthranilic acid (AA) and 3-hydroxyanthranilic acid (3-OHAA), respectively.</text>
</comment>
<keyword evidence="7" id="KW-1185">Reference proteome</keyword>
<feature type="binding site" evidence="4">
    <location>
        <position position="275"/>
    </location>
    <ligand>
        <name>pyridoxal 5'-phosphate</name>
        <dbReference type="ChEBI" id="CHEBI:597326"/>
    </ligand>
</feature>
<dbReference type="AlphaFoldDB" id="A0A2H9TGR5"/>
<feature type="binding site" evidence="4">
    <location>
        <position position="121"/>
    </location>
    <ligand>
        <name>pyridoxal 5'-phosphate</name>
        <dbReference type="ChEBI" id="CHEBI:597326"/>
    </ligand>
</feature>
<gene>
    <name evidence="4" type="primary">BNA5</name>
    <name evidence="6" type="ORF">PSACC_03305</name>
</gene>
<keyword evidence="1 4" id="KW-0662">Pyridine nucleotide biosynthesis</keyword>
<evidence type="ECO:0000313" key="6">
    <source>
        <dbReference type="EMBL" id="PJF16889.1"/>
    </source>
</evidence>
<evidence type="ECO:0000313" key="7">
    <source>
        <dbReference type="Proteomes" id="UP000240830"/>
    </source>
</evidence>
<dbReference type="InterPro" id="IPR015422">
    <property type="entry name" value="PyrdxlP-dep_Trfase_small"/>
</dbReference>
<dbReference type="EMBL" id="MTSL01000205">
    <property type="protein sequence ID" value="PJF16889.1"/>
    <property type="molecule type" value="Genomic_DNA"/>
</dbReference>
<keyword evidence="4 5" id="KW-0963">Cytoplasm</keyword>
<evidence type="ECO:0000256" key="5">
    <source>
        <dbReference type="PIRNR" id="PIRNR038800"/>
    </source>
</evidence>
<dbReference type="GO" id="GO:0019805">
    <property type="term" value="P:quinolinate biosynthetic process"/>
    <property type="evidence" value="ECO:0007669"/>
    <property type="project" value="UniProtKB-UniRule"/>
</dbReference>
<dbReference type="GO" id="GO:0005737">
    <property type="term" value="C:cytoplasm"/>
    <property type="evidence" value="ECO:0007669"/>
    <property type="project" value="UniProtKB-SubCell"/>
</dbReference>
<dbReference type="PIRSF" id="PIRSF038800">
    <property type="entry name" value="KYNU"/>
    <property type="match status" value="1"/>
</dbReference>
<feature type="binding site" evidence="4">
    <location>
        <position position="222"/>
    </location>
    <ligand>
        <name>pyridoxal 5'-phosphate</name>
        <dbReference type="ChEBI" id="CHEBI:597326"/>
    </ligand>
</feature>
<comment type="subunit">
    <text evidence="4 5">Homodimer.</text>
</comment>
<dbReference type="UniPathway" id="UPA00253">
    <property type="reaction ID" value="UER00329"/>
</dbReference>
<keyword evidence="3 4" id="KW-0663">Pyridoxal phosphate</keyword>
<dbReference type="GO" id="GO:0043420">
    <property type="term" value="P:anthranilate metabolic process"/>
    <property type="evidence" value="ECO:0007669"/>
    <property type="project" value="UniProtKB-UniRule"/>
</dbReference>
<dbReference type="GO" id="GO:0030170">
    <property type="term" value="F:pyridoxal phosphate binding"/>
    <property type="evidence" value="ECO:0007669"/>
    <property type="project" value="UniProtKB-UniRule"/>
</dbReference>
<comment type="catalytic activity">
    <reaction evidence="4 5">
        <text>L-kynurenine + H2O = anthranilate + L-alanine + H(+)</text>
        <dbReference type="Rhea" id="RHEA:16813"/>
        <dbReference type="ChEBI" id="CHEBI:15377"/>
        <dbReference type="ChEBI" id="CHEBI:15378"/>
        <dbReference type="ChEBI" id="CHEBI:16567"/>
        <dbReference type="ChEBI" id="CHEBI:57959"/>
        <dbReference type="ChEBI" id="CHEBI:57972"/>
        <dbReference type="EC" id="3.7.1.3"/>
    </reaction>
</comment>
<sequence length="405" mass="44807">MHLLTRLQELAKKQGLFLESLEFAEYLDTLPEFHSLRGEFQIPLVAGRPSIYMVGNSLGPQPKDAARMVQEELDVWGRDGHVGHFEHQHGRPWLTVDEACADLLLPIVGAVSGEVAAMASLTANLHFLMCSFYSPTPQRHKIIMESRAFPSDHLHGFDPRDSMILASPRQGEETLRMEDVLSLIKEHGDSVAVVFISGVQFLTGQLFDIPAIGAYAGFDLAHAVGNVPLHLHEWGVDFAAWCSYKYLNSGPGAIAGLFVHNKHDENDNLTILRGWWGHKVSTRFQMSNILLASLRIFSKTSLLEIRQRSSMLHVYLRYLLAPLASGAHPSIRLVTPSDLSACGAQLSVKILNGMPADEVAERCHSKGLMVDERKPDLIRMAPTGLYSTFSDVHAAATLFAEALKN</sequence>
<dbReference type="NCBIfam" id="TIGR01814">
    <property type="entry name" value="kynureninase"/>
    <property type="match status" value="1"/>
</dbReference>
<evidence type="ECO:0000256" key="4">
    <source>
        <dbReference type="HAMAP-Rule" id="MF_03017"/>
    </source>
</evidence>
<dbReference type="SUPFAM" id="SSF53383">
    <property type="entry name" value="PLP-dependent transferases"/>
    <property type="match status" value="1"/>
</dbReference>
<dbReference type="InterPro" id="IPR010111">
    <property type="entry name" value="Kynureninase"/>
</dbReference>
<dbReference type="GO" id="GO:0030429">
    <property type="term" value="F:kynureninase activity"/>
    <property type="evidence" value="ECO:0007669"/>
    <property type="project" value="UniProtKB-UniRule"/>
</dbReference>
<feature type="modified residue" description="N6-(pyridoxal phosphate)lysine" evidence="4">
    <location>
        <position position="245"/>
    </location>
</feature>
<dbReference type="PANTHER" id="PTHR14084:SF0">
    <property type="entry name" value="KYNURENINASE"/>
    <property type="match status" value="1"/>
</dbReference>
<dbReference type="Gene3D" id="3.90.1150.10">
    <property type="entry name" value="Aspartate Aminotransferase, domain 1"/>
    <property type="match status" value="2"/>
</dbReference>
<feature type="binding site" evidence="4">
    <location>
        <position position="197"/>
    </location>
    <ligand>
        <name>pyridoxal 5'-phosphate</name>
        <dbReference type="ChEBI" id="CHEBI:597326"/>
    </ligand>
</feature>
<comment type="pathway">
    <text evidence="4 5">Amino-acid degradation; L-kynurenine degradation; L-alanine and anthranilate from L-kynurenine: step 1/1.</text>
</comment>
<comment type="similarity">
    <text evidence="4 5">Belongs to the kynureninase family.</text>
</comment>
<feature type="binding site" evidence="4">
    <location>
        <position position="244"/>
    </location>
    <ligand>
        <name>pyridoxal 5'-phosphate</name>
        <dbReference type="ChEBI" id="CHEBI:597326"/>
    </ligand>
</feature>
<dbReference type="HAMAP" id="MF_01970">
    <property type="entry name" value="Kynureninase"/>
    <property type="match status" value="1"/>
</dbReference>
<keyword evidence="2 4" id="KW-0378">Hydrolase</keyword>
<accession>A0A2H9TGR5</accession>
<dbReference type="PANTHER" id="PTHR14084">
    <property type="entry name" value="KYNURENINASE"/>
    <property type="match status" value="1"/>
</dbReference>
<dbReference type="Proteomes" id="UP000240830">
    <property type="component" value="Unassembled WGS sequence"/>
</dbReference>
<organism evidence="6 7">
    <name type="scientific">Paramicrosporidium saccamoebae</name>
    <dbReference type="NCBI Taxonomy" id="1246581"/>
    <lineage>
        <taxon>Eukaryota</taxon>
        <taxon>Fungi</taxon>
        <taxon>Fungi incertae sedis</taxon>
        <taxon>Cryptomycota</taxon>
        <taxon>Cryptomycota incertae sedis</taxon>
        <taxon>Paramicrosporidium</taxon>
    </lineage>
</organism>
<dbReference type="STRING" id="1246581.A0A2H9TGR5"/>